<accession>A0AC34Q8U0</accession>
<name>A0AC34Q8U0_9BILA</name>
<proteinExistence type="predicted"/>
<organism evidence="1 2">
    <name type="scientific">Panagrolaimus sp. JU765</name>
    <dbReference type="NCBI Taxonomy" id="591449"/>
    <lineage>
        <taxon>Eukaryota</taxon>
        <taxon>Metazoa</taxon>
        <taxon>Ecdysozoa</taxon>
        <taxon>Nematoda</taxon>
        <taxon>Chromadorea</taxon>
        <taxon>Rhabditida</taxon>
        <taxon>Tylenchina</taxon>
        <taxon>Panagrolaimomorpha</taxon>
        <taxon>Panagrolaimoidea</taxon>
        <taxon>Panagrolaimidae</taxon>
        <taxon>Panagrolaimus</taxon>
    </lineage>
</organism>
<evidence type="ECO:0000313" key="1">
    <source>
        <dbReference type="Proteomes" id="UP000887576"/>
    </source>
</evidence>
<evidence type="ECO:0000313" key="2">
    <source>
        <dbReference type="WBParaSite" id="JU765_v2.g14192.t1"/>
    </source>
</evidence>
<sequence length="240" mass="27624">MFPQYLFHLFGIFTVMNAADHYSDLIKSEVKVIVDDLEIFNESENNTRINTKNFNPECQLSLHRNLCVNPKIDENETIGWNTRICFSWKCHNATDYVMRVENCWTGSSHNPIYLIDNKGCSMEKTMIRTPYYESSLLKAHSIGWLSVRLVGVQHIRLSCSIRMCHLCDKNCPLITPPNNCADTPEMVKIPSIWNETEKYDQLCRPASIVKRLKNKAAATLTYSDSLWLVGAVIIVKLIFK</sequence>
<dbReference type="Proteomes" id="UP000887576">
    <property type="component" value="Unplaced"/>
</dbReference>
<reference evidence="2" key="1">
    <citation type="submission" date="2022-11" db="UniProtKB">
        <authorList>
            <consortium name="WormBaseParasite"/>
        </authorList>
    </citation>
    <scope>IDENTIFICATION</scope>
</reference>
<dbReference type="WBParaSite" id="JU765_v2.g14192.t1">
    <property type="protein sequence ID" value="JU765_v2.g14192.t1"/>
    <property type="gene ID" value="JU765_v2.g14192"/>
</dbReference>
<protein>
    <submittedName>
        <fullName evidence="2">ZP domain-containing protein</fullName>
    </submittedName>
</protein>